<dbReference type="Pfam" id="PF00750">
    <property type="entry name" value="tRNA-synt_1d"/>
    <property type="match status" value="2"/>
</dbReference>
<keyword evidence="8 10" id="KW-0030">Aminoacyl-tRNA synthetase</keyword>
<dbReference type="Gene3D" id="3.30.1360.70">
    <property type="entry name" value="Arginyl tRNA synthetase N-terminal domain"/>
    <property type="match status" value="1"/>
</dbReference>
<dbReference type="PANTHER" id="PTHR11956">
    <property type="entry name" value="ARGINYL-TRNA SYNTHETASE"/>
    <property type="match status" value="1"/>
</dbReference>
<dbReference type="EMBL" id="MFBT01000003">
    <property type="protein sequence ID" value="OGE00271.1"/>
    <property type="molecule type" value="Genomic_DNA"/>
</dbReference>
<evidence type="ECO:0000256" key="9">
    <source>
        <dbReference type="ARBA" id="ARBA00049339"/>
    </source>
</evidence>
<evidence type="ECO:0000256" key="8">
    <source>
        <dbReference type="ARBA" id="ARBA00023146"/>
    </source>
</evidence>
<evidence type="ECO:0000313" key="15">
    <source>
        <dbReference type="Proteomes" id="UP000177039"/>
    </source>
</evidence>
<dbReference type="Pfam" id="PF05746">
    <property type="entry name" value="DALR_1"/>
    <property type="match status" value="1"/>
</dbReference>
<dbReference type="InterPro" id="IPR001278">
    <property type="entry name" value="Arg-tRNA-ligase"/>
</dbReference>
<dbReference type="HAMAP" id="MF_00123">
    <property type="entry name" value="Arg_tRNA_synth"/>
    <property type="match status" value="1"/>
</dbReference>
<dbReference type="GO" id="GO:0004814">
    <property type="term" value="F:arginine-tRNA ligase activity"/>
    <property type="evidence" value="ECO:0007669"/>
    <property type="project" value="UniProtKB-UniRule"/>
</dbReference>
<dbReference type="Gene3D" id="3.40.50.620">
    <property type="entry name" value="HUPs"/>
    <property type="match status" value="1"/>
</dbReference>
<evidence type="ECO:0000256" key="7">
    <source>
        <dbReference type="ARBA" id="ARBA00022917"/>
    </source>
</evidence>
<comment type="subcellular location">
    <subcellularLocation>
        <location evidence="1 10">Cytoplasm</location>
    </subcellularLocation>
</comment>
<dbReference type="Pfam" id="PF03485">
    <property type="entry name" value="Arg_tRNA_synt_N"/>
    <property type="match status" value="1"/>
</dbReference>
<evidence type="ECO:0000256" key="2">
    <source>
        <dbReference type="ARBA" id="ARBA00005594"/>
    </source>
</evidence>
<dbReference type="SUPFAM" id="SSF55190">
    <property type="entry name" value="Arginyl-tRNA synthetase (ArgRS), N-terminal 'additional' domain"/>
    <property type="match status" value="1"/>
</dbReference>
<dbReference type="SUPFAM" id="SSF47323">
    <property type="entry name" value="Anticodon-binding domain of a subclass of class I aminoacyl-tRNA synthetases"/>
    <property type="match status" value="1"/>
</dbReference>
<dbReference type="SUPFAM" id="SSF52374">
    <property type="entry name" value="Nucleotidylyl transferase"/>
    <property type="match status" value="1"/>
</dbReference>
<dbReference type="InterPro" id="IPR009080">
    <property type="entry name" value="tRNAsynth_Ia_anticodon-bd"/>
</dbReference>
<keyword evidence="7 10" id="KW-0648">Protein biosynthesis</keyword>
<comment type="caution">
    <text evidence="10">Lacks conserved residue(s) required for the propagation of feature annotation.</text>
</comment>
<evidence type="ECO:0000256" key="3">
    <source>
        <dbReference type="ARBA" id="ARBA00022490"/>
    </source>
</evidence>
<proteinExistence type="inferred from homology"/>
<dbReference type="InterPro" id="IPR014729">
    <property type="entry name" value="Rossmann-like_a/b/a_fold"/>
</dbReference>
<dbReference type="Proteomes" id="UP000177039">
    <property type="component" value="Unassembled WGS sequence"/>
</dbReference>
<accession>A0A1F5H809</accession>
<dbReference type="PRINTS" id="PR01038">
    <property type="entry name" value="TRNASYNTHARG"/>
</dbReference>
<dbReference type="AlphaFoldDB" id="A0A1F5H809"/>
<evidence type="ECO:0000256" key="1">
    <source>
        <dbReference type="ARBA" id="ARBA00004496"/>
    </source>
</evidence>
<keyword evidence="4 10" id="KW-0436">Ligase</keyword>
<comment type="similarity">
    <text evidence="2 10 11">Belongs to the class-I aminoacyl-tRNA synthetase family.</text>
</comment>
<keyword evidence="3 10" id="KW-0963">Cytoplasm</keyword>
<evidence type="ECO:0000256" key="10">
    <source>
        <dbReference type="HAMAP-Rule" id="MF_00123"/>
    </source>
</evidence>
<evidence type="ECO:0000256" key="11">
    <source>
        <dbReference type="RuleBase" id="RU363038"/>
    </source>
</evidence>
<comment type="caution">
    <text evidence="14">The sequence shown here is derived from an EMBL/GenBank/DDBJ whole genome shotgun (WGS) entry which is preliminary data.</text>
</comment>
<dbReference type="SMART" id="SM01016">
    <property type="entry name" value="Arg_tRNA_synt_N"/>
    <property type="match status" value="1"/>
</dbReference>
<reference evidence="14 15" key="1">
    <citation type="journal article" date="2016" name="Nat. Commun.">
        <title>Thousands of microbial genomes shed light on interconnected biogeochemical processes in an aquifer system.</title>
        <authorList>
            <person name="Anantharaman K."/>
            <person name="Brown C.T."/>
            <person name="Hug L.A."/>
            <person name="Sharon I."/>
            <person name="Castelle C.J."/>
            <person name="Probst A.J."/>
            <person name="Thomas B.C."/>
            <person name="Singh A."/>
            <person name="Wilkins M.J."/>
            <person name="Karaoz U."/>
            <person name="Brodie E.L."/>
            <person name="Williams K.H."/>
            <person name="Hubbard S.S."/>
            <person name="Banfield J.F."/>
        </authorList>
    </citation>
    <scope>NUCLEOTIDE SEQUENCE [LARGE SCALE GENOMIC DNA]</scope>
</reference>
<dbReference type="PANTHER" id="PTHR11956:SF5">
    <property type="entry name" value="ARGININE--TRNA LIGASE, CYTOPLASMIC"/>
    <property type="match status" value="1"/>
</dbReference>
<keyword evidence="6 10" id="KW-0067">ATP-binding</keyword>
<dbReference type="GO" id="GO:0005524">
    <property type="term" value="F:ATP binding"/>
    <property type="evidence" value="ECO:0007669"/>
    <property type="project" value="UniProtKB-UniRule"/>
</dbReference>
<comment type="subunit">
    <text evidence="10">Monomer.</text>
</comment>
<comment type="catalytic activity">
    <reaction evidence="9 10">
        <text>tRNA(Arg) + L-arginine + ATP = L-arginyl-tRNA(Arg) + AMP + diphosphate</text>
        <dbReference type="Rhea" id="RHEA:20301"/>
        <dbReference type="Rhea" id="RHEA-COMP:9658"/>
        <dbReference type="Rhea" id="RHEA-COMP:9673"/>
        <dbReference type="ChEBI" id="CHEBI:30616"/>
        <dbReference type="ChEBI" id="CHEBI:32682"/>
        <dbReference type="ChEBI" id="CHEBI:33019"/>
        <dbReference type="ChEBI" id="CHEBI:78442"/>
        <dbReference type="ChEBI" id="CHEBI:78513"/>
        <dbReference type="ChEBI" id="CHEBI:456215"/>
        <dbReference type="EC" id="6.1.1.19"/>
    </reaction>
</comment>
<dbReference type="CDD" id="cd00671">
    <property type="entry name" value="ArgRS_core"/>
    <property type="match status" value="1"/>
</dbReference>
<organism evidence="14 15">
    <name type="scientific">Candidatus Curtissbacteria bacterium RIFCSPLOWO2_01_FULL_42_50</name>
    <dbReference type="NCBI Taxonomy" id="1797730"/>
    <lineage>
        <taxon>Bacteria</taxon>
        <taxon>Candidatus Curtissiibacteriota</taxon>
    </lineage>
</organism>
<evidence type="ECO:0000256" key="4">
    <source>
        <dbReference type="ARBA" id="ARBA00022598"/>
    </source>
</evidence>
<dbReference type="EC" id="6.1.1.19" evidence="10"/>
<evidence type="ECO:0000259" key="12">
    <source>
        <dbReference type="SMART" id="SM00836"/>
    </source>
</evidence>
<dbReference type="InterPro" id="IPR036695">
    <property type="entry name" value="Arg-tRNA-synth_N_sf"/>
</dbReference>
<sequence length="556" mass="62288">MLREQIRDDIAKEVDRMVGKWDGRVEVMRTSDAKFGDYTTNVALRLTPFAQGKPLEETKVFKISGSYQSSLEFARVLADRLKDQPYVEKLEVAGPGFINFFIKSEVWQKEVEEVLKKGSKFGSNTTGKGKKARVEFVSANPTGPLHFGNARGGPIGDALASVLEFYGYKVIREYYHNDVGGQVRKLGEAIINVSKGQRLEDQEYKGEYVQDLASNISKPGLKVNAKTIGDKAVDILLEEILKDCGAMGIKFDEIFPESKFIESGKTEEAIKKLDKKGLIKDQEGATWFAPNDEFFKDRETVVKKSDGSYTYFANDIAYHDLKFKDGPDLVIDVFGANHHGHVPRLQAVIGALDHDVSKFHVILYQWVRFKRGGELMAMSKRSGTFVTAREVLDEVGKDALRFFILMYDPNSDIDFDLALAIKKSKDNPVYYVQYAHARICSILSKSVHEPGLKIPSKPGSGKANWQLLTTNYELELIKQIARLPELVSDIGASFAVHRLTGYATDLADSLHRFYENCRVIGEKEDLMRARIGLVMATKTALANTLKLLGITAPEKM</sequence>
<feature type="domain" description="Arginyl tRNA synthetase N-terminal" evidence="13">
    <location>
        <begin position="4"/>
        <end position="102"/>
    </location>
</feature>
<dbReference type="GO" id="GO:0005737">
    <property type="term" value="C:cytoplasm"/>
    <property type="evidence" value="ECO:0007669"/>
    <property type="project" value="UniProtKB-SubCell"/>
</dbReference>
<evidence type="ECO:0000256" key="6">
    <source>
        <dbReference type="ARBA" id="ARBA00022840"/>
    </source>
</evidence>
<gene>
    <name evidence="10" type="primary">argS</name>
    <name evidence="14" type="ORF">A3B54_00840</name>
</gene>
<evidence type="ECO:0000256" key="5">
    <source>
        <dbReference type="ARBA" id="ARBA00022741"/>
    </source>
</evidence>
<dbReference type="GO" id="GO:0006420">
    <property type="term" value="P:arginyl-tRNA aminoacylation"/>
    <property type="evidence" value="ECO:0007669"/>
    <property type="project" value="UniProtKB-UniRule"/>
</dbReference>
<evidence type="ECO:0000259" key="13">
    <source>
        <dbReference type="SMART" id="SM01016"/>
    </source>
</evidence>
<evidence type="ECO:0000313" key="14">
    <source>
        <dbReference type="EMBL" id="OGE00271.1"/>
    </source>
</evidence>
<protein>
    <recommendedName>
        <fullName evidence="10">Arginine--tRNA ligase</fullName>
        <ecNumber evidence="10">6.1.1.19</ecNumber>
    </recommendedName>
    <alternativeName>
        <fullName evidence="10">Arginyl-tRNA synthetase</fullName>
        <shortName evidence="10">ArgRS</shortName>
    </alternativeName>
</protein>
<dbReference type="SMART" id="SM00836">
    <property type="entry name" value="DALR_1"/>
    <property type="match status" value="1"/>
</dbReference>
<dbReference type="NCBIfam" id="TIGR00456">
    <property type="entry name" value="argS"/>
    <property type="match status" value="1"/>
</dbReference>
<name>A0A1F5H809_9BACT</name>
<keyword evidence="5 10" id="KW-0547">Nucleotide-binding</keyword>
<dbReference type="FunFam" id="1.10.730.10:FF:000008">
    <property type="entry name" value="Arginine--tRNA ligase"/>
    <property type="match status" value="1"/>
</dbReference>
<dbReference type="Gene3D" id="1.10.730.10">
    <property type="entry name" value="Isoleucyl-tRNA Synthetase, Domain 1"/>
    <property type="match status" value="1"/>
</dbReference>
<dbReference type="InterPro" id="IPR035684">
    <property type="entry name" value="ArgRS_core"/>
</dbReference>
<dbReference type="InterPro" id="IPR008909">
    <property type="entry name" value="DALR_anticod-bd"/>
</dbReference>
<feature type="domain" description="DALR anticodon binding" evidence="12">
    <location>
        <begin position="432"/>
        <end position="556"/>
    </location>
</feature>
<dbReference type="InterPro" id="IPR005148">
    <property type="entry name" value="Arg-tRNA-synth_N"/>
</dbReference>